<dbReference type="CDD" id="cd01647">
    <property type="entry name" value="RT_LTR"/>
    <property type="match status" value="1"/>
</dbReference>
<dbReference type="Pfam" id="PF00078">
    <property type="entry name" value="RVT_1"/>
    <property type="match status" value="1"/>
</dbReference>
<reference evidence="11" key="1">
    <citation type="journal article" date="2012" name="Nat. Biotechnol.">
        <title>Draft genome sequence of pigeonpea (Cajanus cajan), an orphan legume crop of resource-poor farmers.</title>
        <authorList>
            <person name="Varshney R.K."/>
            <person name="Chen W."/>
            <person name="Li Y."/>
            <person name="Bharti A.K."/>
            <person name="Saxena R.K."/>
            <person name="Schlueter J.A."/>
            <person name="Donoghue M.T."/>
            <person name="Azam S."/>
            <person name="Fan G."/>
            <person name="Whaley A.M."/>
            <person name="Farmer A.D."/>
            <person name="Sheridan J."/>
            <person name="Iwata A."/>
            <person name="Tuteja R."/>
            <person name="Penmetsa R.V."/>
            <person name="Wu W."/>
            <person name="Upadhyaya H.D."/>
            <person name="Yang S.P."/>
            <person name="Shah T."/>
            <person name="Saxena K.B."/>
            <person name="Michael T."/>
            <person name="McCombie W.R."/>
            <person name="Yang B."/>
            <person name="Zhang G."/>
            <person name="Yang H."/>
            <person name="Wang J."/>
            <person name="Spillane C."/>
            <person name="Cook D.R."/>
            <person name="May G.D."/>
            <person name="Xu X."/>
            <person name="Jackson S.A."/>
        </authorList>
    </citation>
    <scope>NUCLEOTIDE SEQUENCE [LARGE SCALE GENOMIC DNA]</scope>
</reference>
<dbReference type="Pfam" id="PF17919">
    <property type="entry name" value="RT_RNaseH_2"/>
    <property type="match status" value="1"/>
</dbReference>
<feature type="region of interest" description="Disordered" evidence="9">
    <location>
        <begin position="1"/>
        <end position="26"/>
    </location>
</feature>
<sequence length="580" mass="66001">MQELFQKHTQDNSPPSHSGSSIRGGKSSYSCNTRLARLDFPRFNGDGIKQWLIQCETFFSVDNTPEDYKVRLAVVHFEGKALQWHSAYVKTVGLENLPSWLEYTRILLDRFGEICEDPMADLMKLRQKSSITEYHEEFDSIVSRVELSEVHQLSCFLGGLKQDVQMMVRMFQPDSVRKAFSLAKMYEASTLSNPQFKPILKNQKPQFSSCDASEGLLHSLTTHADQPELPRAIDELLSQFADIFDEPTSLPPKRLGYDHKIPLMQGSNPVNKGPYRYAKQQKDEIDRLVRESLKSGIIQPSNSPYASPVVLVGKKDGSWRMCVDYRELNKNTVKDQFPIPLVDDLLDELYGSVIFSKIDLRSGYNQMRMDPIDIHKTGFKTHSGHFEYLVMPFGLTNAPATFQGLMNEVFKHYLSSLESHIGHLQQVLTTMREHSLFAKRSKCYFGVTRVEYLGHYISREGVATDPRKIVAIQNWPLPQSIKQLRGFLGLSGYYRRFVKGYGSTAKPLTNMLKKEGFCWSSEAKEAFQSLKTKLVQARVLALPDFTKTFVVEVDASGFGIGAVLMQEMHPIAFISRVLSQ</sequence>
<feature type="compositionally biased region" description="Basic and acidic residues" evidence="9">
    <location>
        <begin position="1"/>
        <end position="10"/>
    </location>
</feature>
<keyword evidence="4" id="KW-0540">Nuclease</keyword>
<evidence type="ECO:0000256" key="8">
    <source>
        <dbReference type="ARBA" id="ARBA00023268"/>
    </source>
</evidence>
<accession>A0A151QQ44</accession>
<evidence type="ECO:0000256" key="9">
    <source>
        <dbReference type="SAM" id="MobiDB-lite"/>
    </source>
</evidence>
<keyword evidence="12" id="KW-1185">Reference proteome</keyword>
<dbReference type="Pfam" id="PF03732">
    <property type="entry name" value="Retrotrans_gag"/>
    <property type="match status" value="1"/>
</dbReference>
<dbReference type="PROSITE" id="PS50878">
    <property type="entry name" value="RT_POL"/>
    <property type="match status" value="1"/>
</dbReference>
<evidence type="ECO:0000313" key="11">
    <source>
        <dbReference type="EMBL" id="KYP32423.1"/>
    </source>
</evidence>
<dbReference type="GO" id="GO:0006508">
    <property type="term" value="P:proteolysis"/>
    <property type="evidence" value="ECO:0007669"/>
    <property type="project" value="UniProtKB-KW"/>
</dbReference>
<dbReference type="Gene3D" id="3.10.10.10">
    <property type="entry name" value="HIV Type 1 Reverse Transcriptase, subunit A, domain 1"/>
    <property type="match status" value="1"/>
</dbReference>
<evidence type="ECO:0000256" key="7">
    <source>
        <dbReference type="ARBA" id="ARBA00022918"/>
    </source>
</evidence>
<dbReference type="EMBL" id="KQ485294">
    <property type="protein sequence ID" value="KYP32423.1"/>
    <property type="molecule type" value="Genomic_DNA"/>
</dbReference>
<gene>
    <name evidence="11" type="ORF">KK1_046912</name>
</gene>
<evidence type="ECO:0000256" key="3">
    <source>
        <dbReference type="ARBA" id="ARBA00022695"/>
    </source>
</evidence>
<dbReference type="InterPro" id="IPR041577">
    <property type="entry name" value="RT_RNaseH_2"/>
</dbReference>
<evidence type="ECO:0000256" key="4">
    <source>
        <dbReference type="ARBA" id="ARBA00022722"/>
    </source>
</evidence>
<evidence type="ECO:0000313" key="12">
    <source>
        <dbReference type="Proteomes" id="UP000075243"/>
    </source>
</evidence>
<evidence type="ECO:0000256" key="5">
    <source>
        <dbReference type="ARBA" id="ARBA00022759"/>
    </source>
</evidence>
<dbReference type="InterPro" id="IPR043502">
    <property type="entry name" value="DNA/RNA_pol_sf"/>
</dbReference>
<dbReference type="AlphaFoldDB" id="A0A151QQ44"/>
<keyword evidence="1" id="KW-0645">Protease</keyword>
<dbReference type="Gene3D" id="3.30.70.270">
    <property type="match status" value="2"/>
</dbReference>
<evidence type="ECO:0000259" key="10">
    <source>
        <dbReference type="PROSITE" id="PS50878"/>
    </source>
</evidence>
<evidence type="ECO:0000256" key="1">
    <source>
        <dbReference type="ARBA" id="ARBA00022670"/>
    </source>
</evidence>
<keyword evidence="8" id="KW-0511">Multifunctional enzyme</keyword>
<keyword evidence="5" id="KW-0255">Endonuclease</keyword>
<dbReference type="GO" id="GO:0004519">
    <property type="term" value="F:endonuclease activity"/>
    <property type="evidence" value="ECO:0007669"/>
    <property type="project" value="UniProtKB-KW"/>
</dbReference>
<dbReference type="FunFam" id="3.30.70.270:FF:000020">
    <property type="entry name" value="Transposon Tf2-6 polyprotein-like Protein"/>
    <property type="match status" value="1"/>
</dbReference>
<dbReference type="InterPro" id="IPR050951">
    <property type="entry name" value="Retrovirus_Pol_polyprotein"/>
</dbReference>
<feature type="domain" description="Reverse transcriptase" evidence="10">
    <location>
        <begin position="293"/>
        <end position="492"/>
    </location>
</feature>
<dbReference type="FunFam" id="3.10.10.10:FF:000007">
    <property type="entry name" value="Retrovirus-related Pol polyprotein from transposon 17.6-like Protein"/>
    <property type="match status" value="1"/>
</dbReference>
<dbReference type="InterPro" id="IPR005162">
    <property type="entry name" value="Retrotrans_gag_dom"/>
</dbReference>
<name>A0A151QQ44_CAJCA</name>
<dbReference type="PANTHER" id="PTHR37984">
    <property type="entry name" value="PROTEIN CBG26694"/>
    <property type="match status" value="1"/>
</dbReference>
<dbReference type="GO" id="GO:0003964">
    <property type="term" value="F:RNA-directed DNA polymerase activity"/>
    <property type="evidence" value="ECO:0007669"/>
    <property type="project" value="UniProtKB-KW"/>
</dbReference>
<dbReference type="Proteomes" id="UP000075243">
    <property type="component" value="Unassembled WGS sequence"/>
</dbReference>
<evidence type="ECO:0000256" key="2">
    <source>
        <dbReference type="ARBA" id="ARBA00022679"/>
    </source>
</evidence>
<dbReference type="PANTHER" id="PTHR37984:SF5">
    <property type="entry name" value="PROTEIN NYNRIN-LIKE"/>
    <property type="match status" value="1"/>
</dbReference>
<keyword evidence="3" id="KW-0548">Nucleotidyltransferase</keyword>
<dbReference type="SUPFAM" id="SSF56672">
    <property type="entry name" value="DNA/RNA polymerases"/>
    <property type="match status" value="1"/>
</dbReference>
<dbReference type="GO" id="GO:0008233">
    <property type="term" value="F:peptidase activity"/>
    <property type="evidence" value="ECO:0007669"/>
    <property type="project" value="UniProtKB-KW"/>
</dbReference>
<organism evidence="11 12">
    <name type="scientific">Cajanus cajan</name>
    <name type="common">Pigeon pea</name>
    <name type="synonym">Cajanus indicus</name>
    <dbReference type="NCBI Taxonomy" id="3821"/>
    <lineage>
        <taxon>Eukaryota</taxon>
        <taxon>Viridiplantae</taxon>
        <taxon>Streptophyta</taxon>
        <taxon>Embryophyta</taxon>
        <taxon>Tracheophyta</taxon>
        <taxon>Spermatophyta</taxon>
        <taxon>Magnoliopsida</taxon>
        <taxon>eudicotyledons</taxon>
        <taxon>Gunneridae</taxon>
        <taxon>Pentapetalae</taxon>
        <taxon>rosids</taxon>
        <taxon>fabids</taxon>
        <taxon>Fabales</taxon>
        <taxon>Fabaceae</taxon>
        <taxon>Papilionoideae</taxon>
        <taxon>50 kb inversion clade</taxon>
        <taxon>NPAAA clade</taxon>
        <taxon>indigoferoid/millettioid clade</taxon>
        <taxon>Phaseoleae</taxon>
        <taxon>Cajanus</taxon>
    </lineage>
</organism>
<dbReference type="InterPro" id="IPR000477">
    <property type="entry name" value="RT_dom"/>
</dbReference>
<proteinExistence type="predicted"/>
<feature type="compositionally biased region" description="Polar residues" evidence="9">
    <location>
        <begin position="11"/>
        <end position="26"/>
    </location>
</feature>
<keyword evidence="2" id="KW-0808">Transferase</keyword>
<protein>
    <submittedName>
        <fullName evidence="11">Retrovirus-related Pol polyprotein from transposon 297 family</fullName>
    </submittedName>
</protein>
<keyword evidence="6" id="KW-0378">Hydrolase</keyword>
<dbReference type="Gramene" id="C.cajan_44302.t">
    <property type="protein sequence ID" value="C.cajan_44302.t"/>
    <property type="gene ID" value="C.cajan_44302"/>
</dbReference>
<keyword evidence="7" id="KW-0695">RNA-directed DNA polymerase</keyword>
<dbReference type="InterPro" id="IPR043128">
    <property type="entry name" value="Rev_trsase/Diguanyl_cyclase"/>
</dbReference>
<evidence type="ECO:0000256" key="6">
    <source>
        <dbReference type="ARBA" id="ARBA00022801"/>
    </source>
</evidence>